<feature type="domain" description="CN hydrolase" evidence="3">
    <location>
        <begin position="1"/>
        <end position="245"/>
    </location>
</feature>
<dbReference type="InterPro" id="IPR045254">
    <property type="entry name" value="Nit1/2_C-N_Hydrolase"/>
</dbReference>
<evidence type="ECO:0000313" key="5">
    <source>
        <dbReference type="Proteomes" id="UP000199228"/>
    </source>
</evidence>
<dbReference type="CDD" id="cd07572">
    <property type="entry name" value="nit"/>
    <property type="match status" value="1"/>
</dbReference>
<evidence type="ECO:0000256" key="2">
    <source>
        <dbReference type="ARBA" id="ARBA00022801"/>
    </source>
</evidence>
<evidence type="ECO:0000313" key="4">
    <source>
        <dbReference type="EMBL" id="SDB22050.1"/>
    </source>
</evidence>
<dbReference type="PANTHER" id="PTHR23088">
    <property type="entry name" value="NITRILASE-RELATED"/>
    <property type="match status" value="1"/>
</dbReference>
<dbReference type="STRING" id="1732.SAMN02910417_01658"/>
<dbReference type="PROSITE" id="PS01227">
    <property type="entry name" value="UPF0012"/>
    <property type="match status" value="1"/>
</dbReference>
<comment type="similarity">
    <text evidence="1">Belongs to the carbon-nitrogen hydrolase superfamily. NIT1/NIT2 family.</text>
</comment>
<name>A0A1G6BN24_EUBOX</name>
<reference evidence="4 5" key="1">
    <citation type="submission" date="2016-10" db="EMBL/GenBank/DDBJ databases">
        <authorList>
            <person name="de Groot N.N."/>
        </authorList>
    </citation>
    <scope>NUCLEOTIDE SEQUENCE [LARGE SCALE GENOMIC DNA]</scope>
    <source>
        <strain evidence="4 5">DSM 3217</strain>
    </source>
</reference>
<dbReference type="GO" id="GO:0016811">
    <property type="term" value="F:hydrolase activity, acting on carbon-nitrogen (but not peptide) bonds, in linear amides"/>
    <property type="evidence" value="ECO:0007669"/>
    <property type="project" value="InterPro"/>
</dbReference>
<protein>
    <submittedName>
        <fullName evidence="4">Predicted amidohydrolase</fullName>
    </submittedName>
</protein>
<dbReference type="EMBL" id="FMXR01000011">
    <property type="protein sequence ID" value="SDB22050.1"/>
    <property type="molecule type" value="Genomic_DNA"/>
</dbReference>
<dbReference type="InterPro" id="IPR036526">
    <property type="entry name" value="C-N_Hydrolase_sf"/>
</dbReference>
<organism evidence="4 5">
    <name type="scientific">Eubacterium oxidoreducens</name>
    <dbReference type="NCBI Taxonomy" id="1732"/>
    <lineage>
        <taxon>Bacteria</taxon>
        <taxon>Bacillati</taxon>
        <taxon>Bacillota</taxon>
        <taxon>Clostridia</taxon>
        <taxon>Eubacteriales</taxon>
        <taxon>Eubacteriaceae</taxon>
        <taxon>Eubacterium</taxon>
    </lineage>
</organism>
<gene>
    <name evidence="4" type="ORF">SAMN02910417_01658</name>
</gene>
<sequence>MKAIIAVAQIDSGADIQQNISKMCAMTKEAKQNGADLILFPEHADDLGTGMRKRAQGLDGKLIETMAKCAAEHEIYLHLGSFAQKSDCDKPYNTSVLFDRRGNVIASYQKTHLFEVDMKGKTSVKESDTVSAGNEIVVVDTDFARIGMAICYDLRFPQLFYKMAKQGAQIICLPANFTYDTGKAHWEILLRARAIETTCYIAAADQIGQKPEFRAYGHSMIIDPWGDKLAEATDEESIIYAEYDTDRMREIRSSMPSLDNAREDL</sequence>
<dbReference type="RefSeq" id="WP_176762346.1">
    <property type="nucleotide sequence ID" value="NZ_FMXR01000011.1"/>
</dbReference>
<evidence type="ECO:0000256" key="1">
    <source>
        <dbReference type="ARBA" id="ARBA00010613"/>
    </source>
</evidence>
<dbReference type="PANTHER" id="PTHR23088:SF27">
    <property type="entry name" value="DEAMINATED GLUTATHIONE AMIDASE"/>
    <property type="match status" value="1"/>
</dbReference>
<dbReference type="Pfam" id="PF00795">
    <property type="entry name" value="CN_hydrolase"/>
    <property type="match status" value="1"/>
</dbReference>
<dbReference type="InterPro" id="IPR001110">
    <property type="entry name" value="UPF0012_CS"/>
</dbReference>
<keyword evidence="5" id="KW-1185">Reference proteome</keyword>
<dbReference type="PROSITE" id="PS50263">
    <property type="entry name" value="CN_HYDROLASE"/>
    <property type="match status" value="1"/>
</dbReference>
<proteinExistence type="inferred from homology"/>
<dbReference type="AlphaFoldDB" id="A0A1G6BN24"/>
<dbReference type="Proteomes" id="UP000199228">
    <property type="component" value="Unassembled WGS sequence"/>
</dbReference>
<dbReference type="SUPFAM" id="SSF56317">
    <property type="entry name" value="Carbon-nitrogen hydrolase"/>
    <property type="match status" value="1"/>
</dbReference>
<accession>A0A1G6BN24</accession>
<keyword evidence="2 4" id="KW-0378">Hydrolase</keyword>
<evidence type="ECO:0000259" key="3">
    <source>
        <dbReference type="PROSITE" id="PS50263"/>
    </source>
</evidence>
<dbReference type="Gene3D" id="3.60.110.10">
    <property type="entry name" value="Carbon-nitrogen hydrolase"/>
    <property type="match status" value="1"/>
</dbReference>
<dbReference type="InterPro" id="IPR003010">
    <property type="entry name" value="C-N_Hydrolase"/>
</dbReference>